<dbReference type="eggNOG" id="KOG2501">
    <property type="taxonomic scope" value="Eukaryota"/>
</dbReference>
<evidence type="ECO:0000313" key="3">
    <source>
        <dbReference type="Proteomes" id="UP000014500"/>
    </source>
</evidence>
<dbReference type="PROSITE" id="PS51352">
    <property type="entry name" value="THIOREDOXIN_2"/>
    <property type="match status" value="1"/>
</dbReference>
<dbReference type="EnsemblMetazoa" id="SMAR014623-RA">
    <property type="protein sequence ID" value="SMAR014623-PA"/>
    <property type="gene ID" value="SMAR014623"/>
</dbReference>
<dbReference type="GO" id="GO:0031397">
    <property type="term" value="P:negative regulation of protein ubiquitination"/>
    <property type="evidence" value="ECO:0007669"/>
    <property type="project" value="TreeGrafter"/>
</dbReference>
<evidence type="ECO:0000259" key="1">
    <source>
        <dbReference type="PROSITE" id="PS51352"/>
    </source>
</evidence>
<dbReference type="GO" id="GO:0030178">
    <property type="term" value="P:negative regulation of Wnt signaling pathway"/>
    <property type="evidence" value="ECO:0007669"/>
    <property type="project" value="TreeGrafter"/>
</dbReference>
<reference evidence="2" key="2">
    <citation type="submission" date="2015-02" db="UniProtKB">
        <authorList>
            <consortium name="EnsemblMetazoa"/>
        </authorList>
    </citation>
    <scope>IDENTIFICATION</scope>
</reference>
<dbReference type="PANTHER" id="PTHR46472">
    <property type="entry name" value="NUCLEOREDOXIN"/>
    <property type="match status" value="1"/>
</dbReference>
<dbReference type="InterPro" id="IPR012336">
    <property type="entry name" value="Thioredoxin-like_fold"/>
</dbReference>
<dbReference type="Pfam" id="PF13905">
    <property type="entry name" value="Thioredoxin_8"/>
    <property type="match status" value="1"/>
</dbReference>
<dbReference type="InterPro" id="IPR036249">
    <property type="entry name" value="Thioredoxin-like_sf"/>
</dbReference>
<dbReference type="OMA" id="MNEMHGS"/>
<evidence type="ECO:0000313" key="2">
    <source>
        <dbReference type="EnsemblMetazoa" id="SMAR014623-PA"/>
    </source>
</evidence>
<dbReference type="EMBL" id="JH431501">
    <property type="status" value="NOT_ANNOTATED_CDS"/>
    <property type="molecule type" value="Genomic_DNA"/>
</dbReference>
<dbReference type="SUPFAM" id="SSF52833">
    <property type="entry name" value="Thioredoxin-like"/>
    <property type="match status" value="1"/>
</dbReference>
<dbReference type="PANTHER" id="PTHR46472:SF1">
    <property type="entry name" value="NUCLEOREDOXIN"/>
    <property type="match status" value="1"/>
</dbReference>
<dbReference type="GO" id="GO:0004791">
    <property type="term" value="F:thioredoxin-disulfide reductase (NADPH) activity"/>
    <property type="evidence" value="ECO:0007669"/>
    <property type="project" value="TreeGrafter"/>
</dbReference>
<protein>
    <recommendedName>
        <fullName evidence="1">Thioredoxin domain-containing protein</fullName>
    </recommendedName>
</protein>
<feature type="domain" description="Thioredoxin" evidence="1">
    <location>
        <begin position="1"/>
        <end position="150"/>
    </location>
</feature>
<proteinExistence type="predicted"/>
<dbReference type="InterPro" id="IPR013766">
    <property type="entry name" value="Thioredoxin_domain"/>
</dbReference>
<reference evidence="3" key="1">
    <citation type="submission" date="2011-05" db="EMBL/GenBank/DDBJ databases">
        <authorList>
            <person name="Richards S.R."/>
            <person name="Qu J."/>
            <person name="Jiang H."/>
            <person name="Jhangiani S.N."/>
            <person name="Agravi P."/>
            <person name="Goodspeed R."/>
            <person name="Gross S."/>
            <person name="Mandapat C."/>
            <person name="Jackson L."/>
            <person name="Mathew T."/>
            <person name="Pu L."/>
            <person name="Thornton R."/>
            <person name="Saada N."/>
            <person name="Wilczek-Boney K.B."/>
            <person name="Lee S."/>
            <person name="Kovar C."/>
            <person name="Wu Y."/>
            <person name="Scherer S.E."/>
            <person name="Worley K.C."/>
            <person name="Muzny D.M."/>
            <person name="Gibbs R."/>
        </authorList>
    </citation>
    <scope>NUCLEOTIDE SEQUENCE</scope>
    <source>
        <strain evidence="3">Brora</strain>
    </source>
</reference>
<name>T1JL93_STRMM</name>
<dbReference type="STRING" id="126957.T1JL93"/>
<accession>T1JL93</accession>
<dbReference type="GO" id="GO:0005634">
    <property type="term" value="C:nucleus"/>
    <property type="evidence" value="ECO:0007669"/>
    <property type="project" value="TreeGrafter"/>
</dbReference>
<dbReference type="AlphaFoldDB" id="T1JL93"/>
<dbReference type="PhylomeDB" id="T1JL93"/>
<organism evidence="2 3">
    <name type="scientific">Strigamia maritima</name>
    <name type="common">European centipede</name>
    <name type="synonym">Geophilus maritimus</name>
    <dbReference type="NCBI Taxonomy" id="126957"/>
    <lineage>
        <taxon>Eukaryota</taxon>
        <taxon>Metazoa</taxon>
        <taxon>Ecdysozoa</taxon>
        <taxon>Arthropoda</taxon>
        <taxon>Myriapoda</taxon>
        <taxon>Chilopoda</taxon>
        <taxon>Pleurostigmophora</taxon>
        <taxon>Geophilomorpha</taxon>
        <taxon>Linotaeniidae</taxon>
        <taxon>Strigamia</taxon>
    </lineage>
</organism>
<dbReference type="Proteomes" id="UP000014500">
    <property type="component" value="Unassembled WGS sequence"/>
</dbReference>
<dbReference type="HOGENOM" id="CLU_116457_1_0_1"/>
<sequence length="172" mass="19762">MDLFAGLTLLRKTGNEIDEVSADEALKDVPVVGLYFSAHWCPPCRLFTPTLAEFYASIKAKEQNFEMIFITSDRSDEAMKSYMLECHGDWLAVPYKLEEFREKLDEKFEIDGIPTLIILKDGEMVTNTGRWDVELKPDACYDHWAKGEVAVTETEVDKFLEREDDDDDEGFT</sequence>
<dbReference type="CDD" id="cd02964">
    <property type="entry name" value="TryX_like_family"/>
    <property type="match status" value="1"/>
</dbReference>
<dbReference type="Gene3D" id="3.40.30.10">
    <property type="entry name" value="Glutaredoxin"/>
    <property type="match status" value="1"/>
</dbReference>
<keyword evidence="3" id="KW-1185">Reference proteome</keyword>